<reference evidence="2" key="1">
    <citation type="submission" date="2021-01" db="EMBL/GenBank/DDBJ databases">
        <authorList>
            <person name="Corre E."/>
            <person name="Pelletier E."/>
            <person name="Niang G."/>
            <person name="Scheremetjew M."/>
            <person name="Finn R."/>
            <person name="Kale V."/>
            <person name="Holt S."/>
            <person name="Cochrane G."/>
            <person name="Meng A."/>
            <person name="Brown T."/>
            <person name="Cohen L."/>
        </authorList>
    </citation>
    <scope>NUCLEOTIDE SEQUENCE</scope>
</reference>
<dbReference type="EMBL" id="HBFQ01045308">
    <property type="protein sequence ID" value="CAD8857866.1"/>
    <property type="molecule type" value="Transcribed_RNA"/>
</dbReference>
<sequence length="154" mass="17122">MFSYCCCEKNEKGPPEVSWVNSEQALTIPVETDDDMHAERYVQEVEALHGKRAGCSFIGPADLDAPWTVKIDRSTGKRMGLAVRHDPDAGLLQVMAILPGDSAVSDWNFDNPSQQVREGDYIVEVNACRTMQGIQLECKKGAVLDVTLRRLLKK</sequence>
<dbReference type="AlphaFoldDB" id="A0A7S1FCU9"/>
<organism evidence="2">
    <name type="scientific">Noctiluca scintillans</name>
    <name type="common">Sea sparkle</name>
    <name type="synonym">Red tide dinoflagellate</name>
    <dbReference type="NCBI Taxonomy" id="2966"/>
    <lineage>
        <taxon>Eukaryota</taxon>
        <taxon>Sar</taxon>
        <taxon>Alveolata</taxon>
        <taxon>Dinophyceae</taxon>
        <taxon>Noctilucales</taxon>
        <taxon>Noctilucaceae</taxon>
        <taxon>Noctiluca</taxon>
    </lineage>
</organism>
<protein>
    <recommendedName>
        <fullName evidence="1">PDZ domain-containing protein</fullName>
    </recommendedName>
</protein>
<dbReference type="InterPro" id="IPR001478">
    <property type="entry name" value="PDZ"/>
</dbReference>
<gene>
    <name evidence="2" type="ORF">NSCI0253_LOCUS32218</name>
</gene>
<evidence type="ECO:0000259" key="1">
    <source>
        <dbReference type="PROSITE" id="PS50106"/>
    </source>
</evidence>
<name>A0A7S1FCU9_NOCSC</name>
<dbReference type="PROSITE" id="PS50106">
    <property type="entry name" value="PDZ"/>
    <property type="match status" value="1"/>
</dbReference>
<proteinExistence type="predicted"/>
<accession>A0A7S1FCU9</accession>
<feature type="domain" description="PDZ" evidence="1">
    <location>
        <begin position="68"/>
        <end position="137"/>
    </location>
</feature>
<evidence type="ECO:0000313" key="2">
    <source>
        <dbReference type="EMBL" id="CAD8857866.1"/>
    </source>
</evidence>